<proteinExistence type="predicted"/>
<name>A0ABY4T346_9GAMM</name>
<dbReference type="Gene3D" id="2.40.160.20">
    <property type="match status" value="1"/>
</dbReference>
<reference evidence="1" key="1">
    <citation type="submission" date="2020-10" db="EMBL/GenBank/DDBJ databases">
        <title>Whole-genome sequence of Luteibacter sp. EIF3.</title>
        <authorList>
            <person name="Friedrich I."/>
            <person name="Hertel R."/>
            <person name="Daniel R."/>
        </authorList>
    </citation>
    <scope>NUCLEOTIDE SEQUENCE</scope>
    <source>
        <strain evidence="1">EIF3</strain>
    </source>
</reference>
<dbReference type="SUPFAM" id="SSF56925">
    <property type="entry name" value="OMPA-like"/>
    <property type="match status" value="1"/>
</dbReference>
<dbReference type="Proteomes" id="UP001056681">
    <property type="component" value="Chromosome"/>
</dbReference>
<evidence type="ECO:0008006" key="3">
    <source>
        <dbReference type="Google" id="ProtNLM"/>
    </source>
</evidence>
<evidence type="ECO:0000313" key="1">
    <source>
        <dbReference type="EMBL" id="URL58570.1"/>
    </source>
</evidence>
<gene>
    <name evidence="1" type="ORF">IM816_00035</name>
</gene>
<organism evidence="1 2">
    <name type="scientific">Luteibacter flocculans</name>
    <dbReference type="NCBI Taxonomy" id="2780091"/>
    <lineage>
        <taxon>Bacteria</taxon>
        <taxon>Pseudomonadati</taxon>
        <taxon>Pseudomonadota</taxon>
        <taxon>Gammaproteobacteria</taxon>
        <taxon>Lysobacterales</taxon>
        <taxon>Rhodanobacteraceae</taxon>
        <taxon>Luteibacter</taxon>
    </lineage>
</organism>
<accession>A0ABY4T346</accession>
<dbReference type="EMBL" id="CP063231">
    <property type="protein sequence ID" value="URL58570.1"/>
    <property type="molecule type" value="Genomic_DNA"/>
</dbReference>
<keyword evidence="2" id="KW-1185">Reference proteome</keyword>
<sequence>MRGQYALPGMKDFDLVVNTQGRAKQRRSALFGAHVGYRFDLPTFRLAPAVEVEGMRLAPRHDANLFNPEASGVAHVGSSPYQALLDDPTSVVTKKYGAGLHRFSTRMRTDVGMVMFNAVFAYRSGGRFEPYAGVGFGVARVEARRAVAYQTNPSGPIEMTPDTHERVNHFNSRDRANDVAVAWQVKGGLRAMLTERVSAFVEYRLIRVAATNFTFGATRYTGHAPTDPWRVKHAAMRVSTGLMGIRYSL</sequence>
<dbReference type="RefSeq" id="WP_250339270.1">
    <property type="nucleotide sequence ID" value="NZ_CP063231.1"/>
</dbReference>
<protein>
    <recommendedName>
        <fullName evidence="3">Outer membrane protein beta-barrel domain-containing protein</fullName>
    </recommendedName>
</protein>
<evidence type="ECO:0000313" key="2">
    <source>
        <dbReference type="Proteomes" id="UP001056681"/>
    </source>
</evidence>
<dbReference type="InterPro" id="IPR011250">
    <property type="entry name" value="OMP/PagP_B-barrel"/>
</dbReference>